<dbReference type="STRING" id="883077.HMPREF9241_01663"/>
<dbReference type="PATRIC" id="fig|883077.3.peg.1680"/>
<evidence type="ECO:0000256" key="1">
    <source>
        <dbReference type="SAM" id="MobiDB-lite"/>
    </source>
</evidence>
<sequence>MRAKKAKTPGTTKTSSAKRFTHGHPYASTMWHPWRALREASEIELIWAENLPDGVLGATNGKQIWLSSKQFQTERRCTLTHELVHIELGHDGCQPVAVEKQVCVEAARRLITIDQLRTWLPWALSMEELAECLWVDEDTLKARLENLTAEELQELSTVLSD</sequence>
<keyword evidence="3" id="KW-1185">Reference proteome</keyword>
<dbReference type="EMBL" id="AGWQ01000010">
    <property type="protein sequence ID" value="EJZ84887.1"/>
    <property type="molecule type" value="Genomic_DNA"/>
</dbReference>
<dbReference type="AlphaFoldDB" id="K0YML1"/>
<name>K0YML1_9ACTO</name>
<reference evidence="2 3" key="1">
    <citation type="submission" date="2012-07" db="EMBL/GenBank/DDBJ databases">
        <title>The Genome Sequence of Actinomyces turicensis ACS-279-V-COL4.</title>
        <authorList>
            <consortium name="The Broad Institute Genome Sequencing Platform"/>
            <person name="Earl A."/>
            <person name="Ward D."/>
            <person name="Feldgarden M."/>
            <person name="Gevers D."/>
            <person name="Saerens B."/>
            <person name="Vaneechoutte M."/>
            <person name="Walker B."/>
            <person name="Young S.K."/>
            <person name="Zeng Q."/>
            <person name="Gargeya S."/>
            <person name="Fitzgerald M."/>
            <person name="Haas B."/>
            <person name="Abouelleil A."/>
            <person name="Alvarado L."/>
            <person name="Arachchi H.M."/>
            <person name="Berlin A."/>
            <person name="Chapman S.B."/>
            <person name="Goldberg J."/>
            <person name="Griggs A."/>
            <person name="Gujja S."/>
            <person name="Hansen M."/>
            <person name="Howarth C."/>
            <person name="Imamovic A."/>
            <person name="Larimer J."/>
            <person name="McCowen C."/>
            <person name="Montmayeur A."/>
            <person name="Murphy C."/>
            <person name="Neiman D."/>
            <person name="Pearson M."/>
            <person name="Priest M."/>
            <person name="Roberts A."/>
            <person name="Saif S."/>
            <person name="Shea T."/>
            <person name="Sisk P."/>
            <person name="Sykes S."/>
            <person name="Wortman J."/>
            <person name="Nusbaum C."/>
            <person name="Birren B."/>
        </authorList>
    </citation>
    <scope>NUCLEOTIDE SEQUENCE [LARGE SCALE GENOMIC DNA]</scope>
    <source>
        <strain evidence="2 3">ACS-279-V-Col4</strain>
    </source>
</reference>
<feature type="compositionally biased region" description="Low complexity" evidence="1">
    <location>
        <begin position="8"/>
        <end position="18"/>
    </location>
</feature>
<dbReference type="eggNOG" id="COG2856">
    <property type="taxonomic scope" value="Bacteria"/>
</dbReference>
<evidence type="ECO:0000313" key="3">
    <source>
        <dbReference type="Proteomes" id="UP000003994"/>
    </source>
</evidence>
<comment type="caution">
    <text evidence="2">The sequence shown here is derived from an EMBL/GenBank/DDBJ whole genome shotgun (WGS) entry which is preliminary data.</text>
</comment>
<proteinExistence type="predicted"/>
<evidence type="ECO:0000313" key="2">
    <source>
        <dbReference type="EMBL" id="EJZ84887.1"/>
    </source>
</evidence>
<protein>
    <submittedName>
        <fullName evidence="2">Uncharacterized protein</fullName>
    </submittedName>
</protein>
<feature type="region of interest" description="Disordered" evidence="1">
    <location>
        <begin position="1"/>
        <end position="21"/>
    </location>
</feature>
<accession>K0YML1</accession>
<organism evidence="2 3">
    <name type="scientific">Schaalia turicensis ACS-279-V-Col4</name>
    <dbReference type="NCBI Taxonomy" id="883077"/>
    <lineage>
        <taxon>Bacteria</taxon>
        <taxon>Bacillati</taxon>
        <taxon>Actinomycetota</taxon>
        <taxon>Actinomycetes</taxon>
        <taxon>Actinomycetales</taxon>
        <taxon>Actinomycetaceae</taxon>
        <taxon>Schaalia</taxon>
    </lineage>
</organism>
<gene>
    <name evidence="2" type="ORF">HMPREF9241_01663</name>
</gene>
<dbReference type="HOGENOM" id="CLU_150682_1_0_11"/>
<dbReference type="Proteomes" id="UP000003994">
    <property type="component" value="Unassembled WGS sequence"/>
</dbReference>